<name>A0AAD8KVM7_TARER</name>
<dbReference type="PANTHER" id="PTHR33116:SF84">
    <property type="entry name" value="RNA-DIRECTED DNA POLYMERASE"/>
    <property type="match status" value="1"/>
</dbReference>
<protein>
    <recommendedName>
        <fullName evidence="3">Reverse transcriptase</fullName>
    </recommendedName>
</protein>
<dbReference type="PANTHER" id="PTHR33116">
    <property type="entry name" value="REVERSE TRANSCRIPTASE ZINC-BINDING DOMAIN-CONTAINING PROTEIN-RELATED-RELATED"/>
    <property type="match status" value="1"/>
</dbReference>
<keyword evidence="2" id="KW-1185">Reference proteome</keyword>
<evidence type="ECO:0000313" key="2">
    <source>
        <dbReference type="Proteomes" id="UP001229421"/>
    </source>
</evidence>
<gene>
    <name evidence="1" type="ORF">QVD17_12153</name>
</gene>
<dbReference type="AlphaFoldDB" id="A0AAD8KVM7"/>
<accession>A0AAD8KVM7</accession>
<reference evidence="1" key="1">
    <citation type="journal article" date="2023" name="bioRxiv">
        <title>Improved chromosome-level genome assembly for marigold (Tagetes erecta).</title>
        <authorList>
            <person name="Jiang F."/>
            <person name="Yuan L."/>
            <person name="Wang S."/>
            <person name="Wang H."/>
            <person name="Xu D."/>
            <person name="Wang A."/>
            <person name="Fan W."/>
        </authorList>
    </citation>
    <scope>NUCLEOTIDE SEQUENCE</scope>
    <source>
        <strain evidence="1">WSJ</strain>
        <tissue evidence="1">Leaf</tissue>
    </source>
</reference>
<dbReference type="EMBL" id="JAUHHV010000003">
    <property type="protein sequence ID" value="KAK1429868.1"/>
    <property type="molecule type" value="Genomic_DNA"/>
</dbReference>
<comment type="caution">
    <text evidence="1">The sequence shown here is derived from an EMBL/GenBank/DDBJ whole genome shotgun (WGS) entry which is preliminary data.</text>
</comment>
<sequence length="323" mass="36457">MKSILKKQETFVTENVNRDADLLKSTADNAAVNVVNPSLGDDVNNKMGDAATEKIGDEKSIKSYRDTIKQEKRVNFRSPHDGDLRAKEAECLKEFVEASMDEEKFVKQKAKVKWLAEGDANTNYFHNILKCRNNKKAIHSVLGVDGMVLEGDLMIHEFVNFYENFLGGEHDQPTLPSLDLFSKRLDEDMASSMNGILSLLPFDEGKFPVKYLGVPLISSRLNSQQCAVLTDRIESRISSWNNKYLSFAGRLQLISSVLSSMHVFWAAAFLLPVFTSKEIEVKLRRFLWGIKDDNKATAKVSWKKMEGGSGANAFQYFFSLECD</sequence>
<organism evidence="1 2">
    <name type="scientific">Tagetes erecta</name>
    <name type="common">African marigold</name>
    <dbReference type="NCBI Taxonomy" id="13708"/>
    <lineage>
        <taxon>Eukaryota</taxon>
        <taxon>Viridiplantae</taxon>
        <taxon>Streptophyta</taxon>
        <taxon>Embryophyta</taxon>
        <taxon>Tracheophyta</taxon>
        <taxon>Spermatophyta</taxon>
        <taxon>Magnoliopsida</taxon>
        <taxon>eudicotyledons</taxon>
        <taxon>Gunneridae</taxon>
        <taxon>Pentapetalae</taxon>
        <taxon>asterids</taxon>
        <taxon>campanulids</taxon>
        <taxon>Asterales</taxon>
        <taxon>Asteraceae</taxon>
        <taxon>Asteroideae</taxon>
        <taxon>Heliantheae alliance</taxon>
        <taxon>Tageteae</taxon>
        <taxon>Tagetes</taxon>
    </lineage>
</organism>
<evidence type="ECO:0000313" key="1">
    <source>
        <dbReference type="EMBL" id="KAK1429868.1"/>
    </source>
</evidence>
<proteinExistence type="predicted"/>
<dbReference type="Proteomes" id="UP001229421">
    <property type="component" value="Unassembled WGS sequence"/>
</dbReference>
<evidence type="ECO:0008006" key="3">
    <source>
        <dbReference type="Google" id="ProtNLM"/>
    </source>
</evidence>